<protein>
    <recommendedName>
        <fullName evidence="4">CHRD domain-containing protein</fullName>
    </recommendedName>
</protein>
<sequence>MLKLFLTKTIYFVLAVTTLSAVLISCNKDDSGNESYTYQGDLTPLVGFTGTGQIRANLSNHELDLNINFSGIPIVRAYLIEHNNGAIRIQNIADNPNSPFNTKITITDSTITALNQGNIGVELLTSGGAIALRGYLSK</sequence>
<comment type="caution">
    <text evidence="2">The sequence shown here is derived from an EMBL/GenBank/DDBJ whole genome shotgun (WGS) entry which is preliminary data.</text>
</comment>
<evidence type="ECO:0008006" key="4">
    <source>
        <dbReference type="Google" id="ProtNLM"/>
    </source>
</evidence>
<dbReference type="PROSITE" id="PS51257">
    <property type="entry name" value="PROKAR_LIPOPROTEIN"/>
    <property type="match status" value="1"/>
</dbReference>
<feature type="chain" id="PRO_5039557829" description="CHRD domain-containing protein" evidence="1">
    <location>
        <begin position="22"/>
        <end position="138"/>
    </location>
</feature>
<evidence type="ECO:0000313" key="3">
    <source>
        <dbReference type="Proteomes" id="UP000808349"/>
    </source>
</evidence>
<organism evidence="2 3">
    <name type="scientific">Candidatus Defluviibacterium haderslevense</name>
    <dbReference type="NCBI Taxonomy" id="2981993"/>
    <lineage>
        <taxon>Bacteria</taxon>
        <taxon>Pseudomonadati</taxon>
        <taxon>Bacteroidota</taxon>
        <taxon>Saprospiria</taxon>
        <taxon>Saprospirales</taxon>
        <taxon>Saprospiraceae</taxon>
        <taxon>Candidatus Defluviibacterium</taxon>
    </lineage>
</organism>
<proteinExistence type="predicted"/>
<keyword evidence="1" id="KW-0732">Signal</keyword>
<feature type="signal peptide" evidence="1">
    <location>
        <begin position="1"/>
        <end position="21"/>
    </location>
</feature>
<gene>
    <name evidence="2" type="ORF">IPO85_09445</name>
</gene>
<dbReference type="Proteomes" id="UP000808349">
    <property type="component" value="Unassembled WGS sequence"/>
</dbReference>
<evidence type="ECO:0000256" key="1">
    <source>
        <dbReference type="SAM" id="SignalP"/>
    </source>
</evidence>
<dbReference type="AlphaFoldDB" id="A0A9D7S979"/>
<accession>A0A9D7S979</accession>
<reference evidence="2 3" key="1">
    <citation type="submission" date="2020-10" db="EMBL/GenBank/DDBJ databases">
        <title>Connecting structure to function with the recovery of over 1000 high-quality activated sludge metagenome-assembled genomes encoding full-length rRNA genes using long-read sequencing.</title>
        <authorList>
            <person name="Singleton C.M."/>
            <person name="Petriglieri F."/>
            <person name="Kristensen J.M."/>
            <person name="Kirkegaard R.H."/>
            <person name="Michaelsen T.Y."/>
            <person name="Andersen M.H."/>
            <person name="Karst S.M."/>
            <person name="Dueholm M.S."/>
            <person name="Nielsen P.H."/>
            <person name="Albertsen M."/>
        </authorList>
    </citation>
    <scope>NUCLEOTIDE SEQUENCE [LARGE SCALE GENOMIC DNA]</scope>
    <source>
        <strain evidence="2">Ribe_18-Q3-R11-54_BAT3C.373</strain>
    </source>
</reference>
<name>A0A9D7S979_9BACT</name>
<dbReference type="EMBL" id="JADKFW010000005">
    <property type="protein sequence ID" value="MBK9717721.1"/>
    <property type="molecule type" value="Genomic_DNA"/>
</dbReference>
<evidence type="ECO:0000313" key="2">
    <source>
        <dbReference type="EMBL" id="MBK9717721.1"/>
    </source>
</evidence>